<dbReference type="Gene3D" id="3.40.50.2000">
    <property type="entry name" value="Glycogen Phosphorylase B"/>
    <property type="match status" value="1"/>
</dbReference>
<dbReference type="CDD" id="cd03801">
    <property type="entry name" value="GT4_PimA-like"/>
    <property type="match status" value="1"/>
</dbReference>
<evidence type="ECO:0000256" key="1">
    <source>
        <dbReference type="SAM" id="Coils"/>
    </source>
</evidence>
<accession>A0A1J1JJF6</accession>
<dbReference type="SUPFAM" id="SSF53756">
    <property type="entry name" value="UDP-Glycosyltransferase/glycogen phosphorylase"/>
    <property type="match status" value="1"/>
</dbReference>
<dbReference type="PANTHER" id="PTHR46656">
    <property type="entry name" value="PUTATIVE-RELATED"/>
    <property type="match status" value="1"/>
</dbReference>
<dbReference type="GO" id="GO:0016757">
    <property type="term" value="F:glycosyltransferase activity"/>
    <property type="evidence" value="ECO:0007669"/>
    <property type="project" value="InterPro"/>
</dbReference>
<name>A0A1J1JJF6_PLAAG</name>
<dbReference type="PANTHER" id="PTHR46656:SF3">
    <property type="entry name" value="PUTATIVE-RELATED"/>
    <property type="match status" value="1"/>
</dbReference>
<keyword evidence="3" id="KW-0808">Transferase</keyword>
<evidence type="ECO:0000313" key="3">
    <source>
        <dbReference type="EMBL" id="CUM61119.1"/>
    </source>
</evidence>
<protein>
    <submittedName>
        <fullName evidence="3">Glycosyl transferase family 2</fullName>
    </submittedName>
</protein>
<dbReference type="AlphaFoldDB" id="A0A1J1JJF6"/>
<proteinExistence type="predicted"/>
<keyword evidence="1" id="KW-0175">Coiled coil</keyword>
<dbReference type="RefSeq" id="WP_235751122.1">
    <property type="nucleotide sequence ID" value="NZ_LR882950.1"/>
</dbReference>
<feature type="domain" description="Glycosyl transferase family 1" evidence="2">
    <location>
        <begin position="158"/>
        <end position="287"/>
    </location>
</feature>
<organism evidence="3">
    <name type="scientific">Planktothrix agardhii</name>
    <name type="common">Oscillatoria agardhii</name>
    <dbReference type="NCBI Taxonomy" id="1160"/>
    <lineage>
        <taxon>Bacteria</taxon>
        <taxon>Bacillati</taxon>
        <taxon>Cyanobacteriota</taxon>
        <taxon>Cyanophyceae</taxon>
        <taxon>Oscillatoriophycideae</taxon>
        <taxon>Oscillatoriales</taxon>
        <taxon>Microcoleaceae</taxon>
        <taxon>Planktothrix</taxon>
    </lineage>
</organism>
<dbReference type="InterPro" id="IPR001296">
    <property type="entry name" value="Glyco_trans_1"/>
</dbReference>
<feature type="coiled-coil region" evidence="1">
    <location>
        <begin position="362"/>
        <end position="398"/>
    </location>
</feature>
<evidence type="ECO:0000259" key="2">
    <source>
        <dbReference type="Pfam" id="PF00534"/>
    </source>
</evidence>
<reference evidence="3" key="1">
    <citation type="submission" date="2015-09" db="EMBL/GenBank/DDBJ databases">
        <authorList>
            <person name="Jackson K.R."/>
            <person name="Lunt B.L."/>
            <person name="Fisher J.N.B."/>
            <person name="Gardner A.V."/>
            <person name="Bailey M.E."/>
            <person name="Deus L.M."/>
            <person name="Earl A.S."/>
            <person name="Gibby P.D."/>
            <person name="Hartmann K.A."/>
            <person name="Liu J.E."/>
            <person name="Manci A.M."/>
            <person name="Nielsen D.A."/>
            <person name="Solomon M.B."/>
            <person name="Breakwell D.P."/>
            <person name="Burnett S.H."/>
            <person name="Grose J.H."/>
        </authorList>
    </citation>
    <scope>NUCLEOTIDE SEQUENCE</scope>
    <source>
        <strain evidence="3">7805</strain>
    </source>
</reference>
<dbReference type="Pfam" id="PF00534">
    <property type="entry name" value="Glycos_transf_1"/>
    <property type="match status" value="1"/>
</dbReference>
<gene>
    <name evidence="3" type="ORF">PLAM_3153</name>
</gene>
<sequence length="431" mass="49455">MLNSIHDFSLGVNVAGHVTGEYGLGTAARATLRSMSVVNIPFAIKNIDVAWHRNLDHTYIDYFTDDNPYPINLIHINPDPGLYEWIGTDYFKGKYNIGYWAWELLQFPSAWEFAFDYFDEVWTLSNYCAESITKVSPIPVIKLPPSIDLDKPSLGREFLGLPNDKFIFLFMFDFHSTITRKNTLSLISAFKQTFSSSNQDVMLIIKCSNGKHHPERRQQLIDAAEGYSSIHFIEDHLLKEELQALMNSCNCYVSLHRAEGFGLTMAEAMFYGKPVIATGYSSNMEFMNVGNSFPIRYKLVPIQEGEGPYFPGAIWADPDIDHAVSLMRYVFENYDQAQLVGAKAARDMRALLSPYAIGKKMRSRVEAIMKQLEQNINSTRLTQNLQELRAEKELEAEKQRWMSQTLAWKQTAQQMQSELKQIKSYRQQIQI</sequence>
<dbReference type="EMBL" id="LO018304">
    <property type="protein sequence ID" value="CUM61119.1"/>
    <property type="molecule type" value="Genomic_DNA"/>
</dbReference>